<feature type="domain" description="OmpA-like" evidence="3">
    <location>
        <begin position="82"/>
        <end position="199"/>
    </location>
</feature>
<organism evidence="4 5">
    <name type="scientific">Igneacidithiobacillus copahuensis</name>
    <dbReference type="NCBI Taxonomy" id="2724909"/>
    <lineage>
        <taxon>Bacteria</taxon>
        <taxon>Pseudomonadati</taxon>
        <taxon>Pseudomonadota</taxon>
        <taxon>Acidithiobacillia</taxon>
        <taxon>Acidithiobacillales</taxon>
        <taxon>Acidithiobacillaceae</taxon>
        <taxon>Igneacidithiobacillus</taxon>
    </lineage>
</organism>
<sequence>MPQCLSSALPKGILGFAVIFSASLLLGGCAQQVSPASHAQLQPSRAVPSSSANTQALNQAEEREKSLNYGPLGGQNENLSNAELAALPRHLRVHFAQNSFHVSARARHITAENARFLLRFPNLHVRLEGNCSQPGTQEYNLGLGEWRAHAIKELLEADGVPARRISTVSFGKDNLLCNQNTAACWRKNQRVDFVYRAATGRE</sequence>
<dbReference type="SUPFAM" id="SSF103088">
    <property type="entry name" value="OmpA-like"/>
    <property type="match status" value="1"/>
</dbReference>
<protein>
    <submittedName>
        <fullName evidence="4">OmpA family protein</fullName>
    </submittedName>
</protein>
<dbReference type="CDD" id="cd07185">
    <property type="entry name" value="OmpA_C-like"/>
    <property type="match status" value="1"/>
</dbReference>
<dbReference type="InterPro" id="IPR050330">
    <property type="entry name" value="Bact_OuterMem_StrucFunc"/>
</dbReference>
<dbReference type="EMBL" id="JAAXYO010000048">
    <property type="protein sequence ID" value="MBU2787640.1"/>
    <property type="molecule type" value="Genomic_DNA"/>
</dbReference>
<reference evidence="4" key="1">
    <citation type="journal article" date="2021" name="ISME J.">
        <title>Genomic evolution of the class Acidithiobacillia: deep-branching Proteobacteria living in extreme acidic conditions.</title>
        <authorList>
            <person name="Moya-Beltran A."/>
            <person name="Beard S."/>
            <person name="Rojas-Villalobos C."/>
            <person name="Issotta F."/>
            <person name="Gallardo Y."/>
            <person name="Ulloa R."/>
            <person name="Giaveno A."/>
            <person name="Degli Esposti M."/>
            <person name="Johnson D.B."/>
            <person name="Quatrini R."/>
        </authorList>
    </citation>
    <scope>NUCLEOTIDE SEQUENCE</scope>
    <source>
        <strain evidence="4">VAN18-1</strain>
    </source>
</reference>
<dbReference type="RefSeq" id="WP_215871045.1">
    <property type="nucleotide sequence ID" value="NZ_JAAXYO010000048.1"/>
</dbReference>
<evidence type="ECO:0000313" key="4">
    <source>
        <dbReference type="EMBL" id="MBU2787640.1"/>
    </source>
</evidence>
<keyword evidence="1" id="KW-0472">Membrane</keyword>
<evidence type="ECO:0000256" key="2">
    <source>
        <dbReference type="SAM" id="MobiDB-lite"/>
    </source>
</evidence>
<dbReference type="InterPro" id="IPR036737">
    <property type="entry name" value="OmpA-like_sf"/>
</dbReference>
<comment type="caution">
    <text evidence="4">The sequence shown here is derived from an EMBL/GenBank/DDBJ whole genome shotgun (WGS) entry which is preliminary data.</text>
</comment>
<feature type="compositionally biased region" description="Polar residues" evidence="2">
    <location>
        <begin position="45"/>
        <end position="58"/>
    </location>
</feature>
<dbReference type="GO" id="GO:0016020">
    <property type="term" value="C:membrane"/>
    <property type="evidence" value="ECO:0007669"/>
    <property type="project" value="UniProtKB-UniRule"/>
</dbReference>
<dbReference type="Pfam" id="PF00691">
    <property type="entry name" value="OmpA"/>
    <property type="match status" value="1"/>
</dbReference>
<evidence type="ECO:0000259" key="3">
    <source>
        <dbReference type="PROSITE" id="PS51123"/>
    </source>
</evidence>
<dbReference type="Gene3D" id="3.30.1330.60">
    <property type="entry name" value="OmpA-like domain"/>
    <property type="match status" value="1"/>
</dbReference>
<dbReference type="InterPro" id="IPR006665">
    <property type="entry name" value="OmpA-like"/>
</dbReference>
<name>A0AAE3CJP6_9PROT</name>
<accession>A0AAE3CJP6</accession>
<dbReference type="Proteomes" id="UP001197378">
    <property type="component" value="Unassembled WGS sequence"/>
</dbReference>
<keyword evidence="5" id="KW-1185">Reference proteome</keyword>
<dbReference type="AlphaFoldDB" id="A0AAE3CJP6"/>
<evidence type="ECO:0000256" key="1">
    <source>
        <dbReference type="PROSITE-ProRule" id="PRU00473"/>
    </source>
</evidence>
<feature type="region of interest" description="Disordered" evidence="2">
    <location>
        <begin position="45"/>
        <end position="73"/>
    </location>
</feature>
<proteinExistence type="predicted"/>
<dbReference type="PANTHER" id="PTHR30329:SF21">
    <property type="entry name" value="LIPOPROTEIN YIAD-RELATED"/>
    <property type="match status" value="1"/>
</dbReference>
<dbReference type="PROSITE" id="PS51123">
    <property type="entry name" value="OMPA_2"/>
    <property type="match status" value="1"/>
</dbReference>
<dbReference type="PANTHER" id="PTHR30329">
    <property type="entry name" value="STATOR ELEMENT OF FLAGELLAR MOTOR COMPLEX"/>
    <property type="match status" value="1"/>
</dbReference>
<gene>
    <name evidence="4" type="ORF">HFQ13_05370</name>
</gene>
<evidence type="ECO:0000313" key="5">
    <source>
        <dbReference type="Proteomes" id="UP001197378"/>
    </source>
</evidence>